<dbReference type="PANTHER" id="PTHR34322">
    <property type="entry name" value="TRANSPOSASE, Y1_TNP DOMAIN-CONTAINING"/>
    <property type="match status" value="1"/>
</dbReference>
<dbReference type="PANTHER" id="PTHR34322:SF2">
    <property type="entry name" value="TRANSPOSASE IS200-LIKE DOMAIN-CONTAINING PROTEIN"/>
    <property type="match status" value="1"/>
</dbReference>
<dbReference type="GO" id="GO:0003677">
    <property type="term" value="F:DNA binding"/>
    <property type="evidence" value="ECO:0007669"/>
    <property type="project" value="InterPro"/>
</dbReference>
<gene>
    <name evidence="2" type="ORF">UR35_C0001G0138</name>
</gene>
<dbReference type="GO" id="GO:0004803">
    <property type="term" value="F:transposase activity"/>
    <property type="evidence" value="ECO:0007669"/>
    <property type="project" value="InterPro"/>
</dbReference>
<comment type="caution">
    <text evidence="2">The sequence shown here is derived from an EMBL/GenBank/DDBJ whole genome shotgun (WGS) entry which is preliminary data.</text>
</comment>
<dbReference type="SUPFAM" id="SSF143422">
    <property type="entry name" value="Transposase IS200-like"/>
    <property type="match status" value="1"/>
</dbReference>
<protein>
    <recommendedName>
        <fullName evidence="1">Transposase IS200-like domain-containing protein</fullName>
    </recommendedName>
</protein>
<dbReference type="Gene3D" id="3.30.70.1290">
    <property type="entry name" value="Transposase IS200-like"/>
    <property type="match status" value="1"/>
</dbReference>
<evidence type="ECO:0000313" key="2">
    <source>
        <dbReference type="EMBL" id="KKP45541.1"/>
    </source>
</evidence>
<dbReference type="SMART" id="SM01321">
    <property type="entry name" value="Y1_Tnp"/>
    <property type="match status" value="1"/>
</dbReference>
<sequence>MPAKNSIKLDIEETYYHVYNRGVDKRVIFEDEQDYKVFLNYLREYLSPPKPLSELEVEVTLKGSTFKGIPRLLNNYFDQIHLLAYCLMPNHFHLLIKQKDIGMMKNFMRSLGTRYSVYFNKRYERSGSLFQGIYKAVIISNENYLLHLSRYIHLNPAELRIELDDAYSSYGDYTGLRNTTWIESETIKSYFSKENNKITSYKSFVESMIDKKDNELIQGYTLDLP</sequence>
<dbReference type="Pfam" id="PF01797">
    <property type="entry name" value="Y1_Tnp"/>
    <property type="match status" value="1"/>
</dbReference>
<organism evidence="2 3">
    <name type="scientific">Candidatus Woesebacteria bacterium GW2011_GWB1_33_22</name>
    <dbReference type="NCBI Taxonomy" id="1618566"/>
    <lineage>
        <taxon>Bacteria</taxon>
        <taxon>Candidatus Woeseibacteriota</taxon>
    </lineage>
</organism>
<dbReference type="InterPro" id="IPR036515">
    <property type="entry name" value="Transposase_17_sf"/>
</dbReference>
<evidence type="ECO:0000259" key="1">
    <source>
        <dbReference type="SMART" id="SM01321"/>
    </source>
</evidence>
<reference evidence="2 3" key="1">
    <citation type="journal article" date="2015" name="Nature">
        <title>rRNA introns, odd ribosomes, and small enigmatic genomes across a large radiation of phyla.</title>
        <authorList>
            <person name="Brown C.T."/>
            <person name="Hug L.A."/>
            <person name="Thomas B.C."/>
            <person name="Sharon I."/>
            <person name="Castelle C.J."/>
            <person name="Singh A."/>
            <person name="Wilkins M.J."/>
            <person name="Williams K.H."/>
            <person name="Banfield J.F."/>
        </authorList>
    </citation>
    <scope>NUCLEOTIDE SEQUENCE [LARGE SCALE GENOMIC DNA]</scope>
</reference>
<evidence type="ECO:0000313" key="3">
    <source>
        <dbReference type="Proteomes" id="UP000034778"/>
    </source>
</evidence>
<proteinExistence type="predicted"/>
<accession>A0A0G0A2W0</accession>
<dbReference type="STRING" id="1618566.UR35_C0001G0138"/>
<dbReference type="Proteomes" id="UP000034778">
    <property type="component" value="Unassembled WGS sequence"/>
</dbReference>
<feature type="domain" description="Transposase IS200-like" evidence="1">
    <location>
        <begin position="11"/>
        <end position="155"/>
    </location>
</feature>
<dbReference type="GO" id="GO:0006313">
    <property type="term" value="P:DNA transposition"/>
    <property type="evidence" value="ECO:0007669"/>
    <property type="project" value="InterPro"/>
</dbReference>
<dbReference type="EMBL" id="LBOW01000001">
    <property type="protein sequence ID" value="KKP45541.1"/>
    <property type="molecule type" value="Genomic_DNA"/>
</dbReference>
<dbReference type="InterPro" id="IPR002686">
    <property type="entry name" value="Transposase_17"/>
</dbReference>
<dbReference type="AlphaFoldDB" id="A0A0G0A2W0"/>
<name>A0A0G0A2W0_9BACT</name>